<proteinExistence type="predicted"/>
<evidence type="ECO:0000313" key="1">
    <source>
        <dbReference type="EMBL" id="KZR96379.1"/>
    </source>
</evidence>
<comment type="caution">
    <text evidence="1">The sequence shown here is derived from an EMBL/GenBank/DDBJ whole genome shotgun (WGS) entry which is preliminary data.</text>
</comment>
<feature type="non-terminal residue" evidence="1">
    <location>
        <position position="99"/>
    </location>
</feature>
<name>A0A164E399_9CRUS</name>
<protein>
    <submittedName>
        <fullName evidence="1">Vitellogenin fused with superoxide dismutase</fullName>
    </submittedName>
</protein>
<gene>
    <name evidence="1" type="ORF">APZ42_009309</name>
</gene>
<dbReference type="Proteomes" id="UP000076858">
    <property type="component" value="Unassembled WGS sequence"/>
</dbReference>
<keyword evidence="2" id="KW-1185">Reference proteome</keyword>
<dbReference type="AlphaFoldDB" id="A0A164E399"/>
<dbReference type="EMBL" id="LRGB01025102">
    <property type="protein sequence ID" value="KZR96379.1"/>
    <property type="molecule type" value="Genomic_DNA"/>
</dbReference>
<reference evidence="1 2" key="1">
    <citation type="submission" date="2016-03" db="EMBL/GenBank/DDBJ databases">
        <title>EvidentialGene: Evidence-directed Construction of Genes on Genomes.</title>
        <authorList>
            <person name="Gilbert D.G."/>
            <person name="Choi J.-H."/>
            <person name="Mockaitis K."/>
            <person name="Colbourne J."/>
            <person name="Pfrender M."/>
        </authorList>
    </citation>
    <scope>NUCLEOTIDE SEQUENCE [LARGE SCALE GENOMIC DNA]</scope>
    <source>
        <strain evidence="1 2">Xinb3</strain>
        <tissue evidence="1">Complete organism</tissue>
    </source>
</reference>
<evidence type="ECO:0000313" key="2">
    <source>
        <dbReference type="Proteomes" id="UP000076858"/>
    </source>
</evidence>
<sequence length="99" mass="11138">MTIKYNEMPAVVRNATIKASNLVRHWLGPYMSDNQVEVMNTENQITVESVYYPLAGSMDVKVFKPYSNVFFRGIEIHPVAEVILPKRMAVPRSVLAAPG</sequence>
<accession>A0A164E399</accession>
<organism evidence="1 2">
    <name type="scientific">Daphnia magna</name>
    <dbReference type="NCBI Taxonomy" id="35525"/>
    <lineage>
        <taxon>Eukaryota</taxon>
        <taxon>Metazoa</taxon>
        <taxon>Ecdysozoa</taxon>
        <taxon>Arthropoda</taxon>
        <taxon>Crustacea</taxon>
        <taxon>Branchiopoda</taxon>
        <taxon>Diplostraca</taxon>
        <taxon>Cladocera</taxon>
        <taxon>Anomopoda</taxon>
        <taxon>Daphniidae</taxon>
        <taxon>Daphnia</taxon>
    </lineage>
</organism>